<dbReference type="Proteomes" id="UP001528823">
    <property type="component" value="Unassembled WGS sequence"/>
</dbReference>
<organism evidence="1 2">
    <name type="scientific">Spartinivicinus poritis</name>
    <dbReference type="NCBI Taxonomy" id="2994640"/>
    <lineage>
        <taxon>Bacteria</taxon>
        <taxon>Pseudomonadati</taxon>
        <taxon>Pseudomonadota</taxon>
        <taxon>Gammaproteobacteria</taxon>
        <taxon>Oceanospirillales</taxon>
        <taxon>Zooshikellaceae</taxon>
        <taxon>Spartinivicinus</taxon>
    </lineage>
</organism>
<evidence type="ECO:0000313" key="1">
    <source>
        <dbReference type="EMBL" id="MDE1465469.1"/>
    </source>
</evidence>
<proteinExistence type="predicted"/>
<reference evidence="1 2" key="1">
    <citation type="submission" date="2022-11" db="EMBL/GenBank/DDBJ databases">
        <title>Spartinivicinus poritis sp. nov., isolated from scleractinian coral Porites lutea.</title>
        <authorList>
            <person name="Zhang G."/>
            <person name="Cai L."/>
            <person name="Wei Q."/>
        </authorList>
    </citation>
    <scope>NUCLEOTIDE SEQUENCE [LARGE SCALE GENOMIC DNA]</scope>
    <source>
        <strain evidence="1 2">A2-2</strain>
    </source>
</reference>
<evidence type="ECO:0000313" key="2">
    <source>
        <dbReference type="Proteomes" id="UP001528823"/>
    </source>
</evidence>
<sequence length="42" mass="4468">MHVQFLGGRQLVTGAAYPTCLGEPMPNLELLGQSRDQLGLGV</sequence>
<comment type="caution">
    <text evidence="1">The sequence shown here is derived from an EMBL/GenBank/DDBJ whole genome shotgun (WGS) entry which is preliminary data.</text>
</comment>
<accession>A0ABT5UGG2</accession>
<gene>
    <name evidence="1" type="ORF">ORQ98_26255</name>
</gene>
<dbReference type="RefSeq" id="WP_274691776.1">
    <property type="nucleotide sequence ID" value="NZ_JAPMOU010000065.1"/>
</dbReference>
<protein>
    <submittedName>
        <fullName evidence="1">Uncharacterized protein</fullName>
    </submittedName>
</protein>
<keyword evidence="2" id="KW-1185">Reference proteome</keyword>
<name>A0ABT5UGG2_9GAMM</name>
<dbReference type="EMBL" id="JAPMOU010000065">
    <property type="protein sequence ID" value="MDE1465469.1"/>
    <property type="molecule type" value="Genomic_DNA"/>
</dbReference>